<keyword evidence="1" id="KW-0143">Chaperone</keyword>
<dbReference type="PANTHER" id="PTHR12828">
    <property type="entry name" value="PROTEASOME MATURATION PROTEIN UMP1"/>
    <property type="match status" value="1"/>
</dbReference>
<comment type="caution">
    <text evidence="3">The sequence shown here is derived from an EMBL/GenBank/DDBJ whole genome shotgun (WGS) entry which is preliminary data.</text>
</comment>
<evidence type="ECO:0000256" key="1">
    <source>
        <dbReference type="ARBA" id="ARBA00023186"/>
    </source>
</evidence>
<reference evidence="3 4" key="1">
    <citation type="journal article" date="2023" name="Arcadia Sci">
        <title>De novo assembly of a long-read Amblyomma americanum tick genome.</title>
        <authorList>
            <person name="Chou S."/>
            <person name="Poskanzer K.E."/>
            <person name="Rollins M."/>
            <person name="Thuy-Boun P.S."/>
        </authorList>
    </citation>
    <scope>NUCLEOTIDE SEQUENCE [LARGE SCALE GENOMIC DNA]</scope>
    <source>
        <strain evidence="3">F_SG_1</strain>
        <tissue evidence="3">Salivary glands</tissue>
    </source>
</reference>
<organism evidence="3 4">
    <name type="scientific">Amblyomma americanum</name>
    <name type="common">Lone star tick</name>
    <dbReference type="NCBI Taxonomy" id="6943"/>
    <lineage>
        <taxon>Eukaryota</taxon>
        <taxon>Metazoa</taxon>
        <taxon>Ecdysozoa</taxon>
        <taxon>Arthropoda</taxon>
        <taxon>Chelicerata</taxon>
        <taxon>Arachnida</taxon>
        <taxon>Acari</taxon>
        <taxon>Parasitiformes</taxon>
        <taxon>Ixodida</taxon>
        <taxon>Ixodoidea</taxon>
        <taxon>Ixodidae</taxon>
        <taxon>Amblyomminae</taxon>
        <taxon>Amblyomma</taxon>
    </lineage>
</organism>
<dbReference type="AlphaFoldDB" id="A0AAQ4DX28"/>
<evidence type="ECO:0000313" key="3">
    <source>
        <dbReference type="EMBL" id="KAK8767018.1"/>
    </source>
</evidence>
<evidence type="ECO:0008006" key="5">
    <source>
        <dbReference type="Google" id="ProtNLM"/>
    </source>
</evidence>
<dbReference type="EMBL" id="JARKHS020025819">
    <property type="protein sequence ID" value="KAK8767018.1"/>
    <property type="molecule type" value="Genomic_DNA"/>
</dbReference>
<evidence type="ECO:0000313" key="4">
    <source>
        <dbReference type="Proteomes" id="UP001321473"/>
    </source>
</evidence>
<proteinExistence type="inferred from homology"/>
<dbReference type="Proteomes" id="UP001321473">
    <property type="component" value="Unassembled WGS sequence"/>
</dbReference>
<dbReference type="GO" id="GO:0005634">
    <property type="term" value="C:nucleus"/>
    <property type="evidence" value="ECO:0007669"/>
    <property type="project" value="TreeGrafter"/>
</dbReference>
<name>A0AAQ4DX28_AMBAM</name>
<dbReference type="GO" id="GO:0043248">
    <property type="term" value="P:proteasome assembly"/>
    <property type="evidence" value="ECO:0007669"/>
    <property type="project" value="InterPro"/>
</dbReference>
<keyword evidence="4" id="KW-1185">Reference proteome</keyword>
<protein>
    <recommendedName>
        <fullName evidence="5">Proteasome maturation protein</fullName>
    </recommendedName>
</protein>
<gene>
    <name evidence="3" type="ORF">V5799_006205</name>
</gene>
<dbReference type="PANTHER" id="PTHR12828:SF3">
    <property type="entry name" value="PROTEASOME MATURATION PROTEIN"/>
    <property type="match status" value="1"/>
</dbReference>
<dbReference type="InterPro" id="IPR008012">
    <property type="entry name" value="Ump1"/>
</dbReference>
<accession>A0AAQ4DX28</accession>
<comment type="similarity">
    <text evidence="2">Belongs to the POMP/UMP1 family.</text>
</comment>
<sequence length="166" mass="18859">MMLLMFVQNTINSSETIDEHLLVHCSEMDLPSLRPTTSEKKPASMEHGAYGIHEVMVHGFPSVRNSLAVRHPLEESEKNYEENARKLQLATARSIQGLHVPLKLMVEKKAALQVGRLPFLPSSNAMLEALDGRDETITFEDLYNDHMESEMLRPPLMVMQKHLNLL</sequence>
<evidence type="ECO:0000256" key="2">
    <source>
        <dbReference type="ARBA" id="ARBA00043974"/>
    </source>
</evidence>
<dbReference type="Pfam" id="PF05348">
    <property type="entry name" value="UMP1"/>
    <property type="match status" value="1"/>
</dbReference>
<dbReference type="GO" id="GO:0005737">
    <property type="term" value="C:cytoplasm"/>
    <property type="evidence" value="ECO:0007669"/>
    <property type="project" value="TreeGrafter"/>
</dbReference>